<protein>
    <submittedName>
        <fullName evidence="1">Uncharacterized protein</fullName>
    </submittedName>
</protein>
<dbReference type="EMBL" id="JACHMY010000001">
    <property type="protein sequence ID" value="MBB5839697.1"/>
    <property type="molecule type" value="Genomic_DNA"/>
</dbReference>
<organism evidence="1 2">
    <name type="scientific">Kribbella italica</name>
    <dbReference type="NCBI Taxonomy" id="1540520"/>
    <lineage>
        <taxon>Bacteria</taxon>
        <taxon>Bacillati</taxon>
        <taxon>Actinomycetota</taxon>
        <taxon>Actinomycetes</taxon>
        <taxon>Propionibacteriales</taxon>
        <taxon>Kribbellaceae</taxon>
        <taxon>Kribbella</taxon>
    </lineage>
</organism>
<name>A0A7W9JDC6_9ACTN</name>
<dbReference type="AlphaFoldDB" id="A0A7W9JDC6"/>
<dbReference type="RefSeq" id="WP_184801533.1">
    <property type="nucleotide sequence ID" value="NZ_JACHMY010000001.1"/>
</dbReference>
<comment type="caution">
    <text evidence="1">The sequence shown here is derived from an EMBL/GenBank/DDBJ whole genome shotgun (WGS) entry which is preliminary data.</text>
</comment>
<sequence length="129" mass="13924">MRKSIARVAISIVGALAVVVGTPVVASANDMSWGPVHYNGRDGGKASFSDAANRVYVTDRFDDDYVAVLDVWREGNPGGDHIICNDWTNEDGASSCALIWAEDVALKGKLCFHAGSDWRHCTPVKSFHS</sequence>
<dbReference type="Proteomes" id="UP000549971">
    <property type="component" value="Unassembled WGS sequence"/>
</dbReference>
<gene>
    <name evidence="1" type="ORF">HDA39_006431</name>
</gene>
<proteinExistence type="predicted"/>
<evidence type="ECO:0000313" key="2">
    <source>
        <dbReference type="Proteomes" id="UP000549971"/>
    </source>
</evidence>
<reference evidence="1 2" key="1">
    <citation type="submission" date="2020-08" db="EMBL/GenBank/DDBJ databases">
        <title>Sequencing the genomes of 1000 actinobacteria strains.</title>
        <authorList>
            <person name="Klenk H.-P."/>
        </authorList>
    </citation>
    <scope>NUCLEOTIDE SEQUENCE [LARGE SCALE GENOMIC DNA]</scope>
    <source>
        <strain evidence="1 2">DSM 28967</strain>
    </source>
</reference>
<accession>A0A7W9JDC6</accession>
<evidence type="ECO:0000313" key="1">
    <source>
        <dbReference type="EMBL" id="MBB5839697.1"/>
    </source>
</evidence>
<keyword evidence="2" id="KW-1185">Reference proteome</keyword>